<dbReference type="OrthoDB" id="10225422at2759"/>
<protein>
    <recommendedName>
        <fullName evidence="1">Helix-turn-helix domain-containing protein</fullName>
    </recommendedName>
</protein>
<reference evidence="2" key="1">
    <citation type="submission" date="2021-10" db="EMBL/GenBank/DDBJ databases">
        <title>Tropical sea cucumber genome reveals ecological adaptation and Cuvierian tubules defense mechanism.</title>
        <authorList>
            <person name="Chen T."/>
        </authorList>
    </citation>
    <scope>NUCLEOTIDE SEQUENCE</scope>
    <source>
        <strain evidence="2">Nanhai2018</strain>
        <tissue evidence="2">Muscle</tissue>
    </source>
</reference>
<sequence>MTMKAGAIATSLYCKPTDKHLLLHFDSAHPANLKKSIVYSQCLRTKRICSDPVDYDRSISSLTGYFLSCGYPIRIIKQGIRKAALINRHDLLTYKIKTPNKRIPLVFEFHPLIPSLARTLKQSFASLKDDPTLSDLFADPPLLALRQPPNLRRLIAPSKLPTSDETTRGNTCCNKQRCQICRHINTGDRVTIPNIKFPLKPPNLNCDSCNVVYIFHCNLCKHGLYIGETGTSFRLRFNNHKKSIRDNAIGFPVAEHFNLPGHALDNLKVTLIASDFVCTENRKRTELIWIMRLQSHLTGLNKDLGLLNQYTFHQTL</sequence>
<dbReference type="Pfam" id="PF26215">
    <property type="entry name" value="HTH_animal"/>
    <property type="match status" value="1"/>
</dbReference>
<dbReference type="CDD" id="cd10442">
    <property type="entry name" value="GIY-YIG_PLEs"/>
    <property type="match status" value="1"/>
</dbReference>
<evidence type="ECO:0000259" key="1">
    <source>
        <dbReference type="Pfam" id="PF26215"/>
    </source>
</evidence>
<evidence type="ECO:0000313" key="2">
    <source>
        <dbReference type="EMBL" id="KAJ8023653.1"/>
    </source>
</evidence>
<accession>A0A9Q0YJC6</accession>
<dbReference type="AlphaFoldDB" id="A0A9Q0YJC6"/>
<organism evidence="2 3">
    <name type="scientific">Holothuria leucospilota</name>
    <name type="common">Black long sea cucumber</name>
    <name type="synonym">Mertensiothuria leucospilota</name>
    <dbReference type="NCBI Taxonomy" id="206669"/>
    <lineage>
        <taxon>Eukaryota</taxon>
        <taxon>Metazoa</taxon>
        <taxon>Echinodermata</taxon>
        <taxon>Eleutherozoa</taxon>
        <taxon>Echinozoa</taxon>
        <taxon>Holothuroidea</taxon>
        <taxon>Aspidochirotacea</taxon>
        <taxon>Aspidochirotida</taxon>
        <taxon>Holothuriidae</taxon>
        <taxon>Holothuria</taxon>
    </lineage>
</organism>
<dbReference type="Proteomes" id="UP001152320">
    <property type="component" value="Chromosome 19"/>
</dbReference>
<gene>
    <name evidence="2" type="ORF">HOLleu_36148</name>
</gene>
<evidence type="ECO:0000313" key="3">
    <source>
        <dbReference type="Proteomes" id="UP001152320"/>
    </source>
</evidence>
<dbReference type="PANTHER" id="PTHR21301:SF10">
    <property type="entry name" value="REVERSE TRANSCRIPTASE DOMAIN-CONTAINING PROTEIN"/>
    <property type="match status" value="1"/>
</dbReference>
<name>A0A9Q0YJC6_HOLLE</name>
<dbReference type="EMBL" id="JAIZAY010000019">
    <property type="protein sequence ID" value="KAJ8023653.1"/>
    <property type="molecule type" value="Genomic_DNA"/>
</dbReference>
<keyword evidence="3" id="KW-1185">Reference proteome</keyword>
<dbReference type="PANTHER" id="PTHR21301">
    <property type="entry name" value="REVERSE TRANSCRIPTASE"/>
    <property type="match status" value="1"/>
</dbReference>
<proteinExistence type="predicted"/>
<dbReference type="InterPro" id="IPR058912">
    <property type="entry name" value="HTH_animal"/>
</dbReference>
<comment type="caution">
    <text evidence="2">The sequence shown here is derived from an EMBL/GenBank/DDBJ whole genome shotgun (WGS) entry which is preliminary data.</text>
</comment>
<feature type="domain" description="Helix-turn-helix" evidence="1">
    <location>
        <begin position="22"/>
        <end position="80"/>
    </location>
</feature>